<name>A0A397U4X1_9GLOM</name>
<evidence type="ECO:0000313" key="2">
    <source>
        <dbReference type="EMBL" id="RIB05254.1"/>
    </source>
</evidence>
<accession>A0A397U4X1</accession>
<dbReference type="OrthoDB" id="5430411at2759"/>
<comment type="caution">
    <text evidence="2">The sequence shown here is derived from an EMBL/GenBank/DDBJ whole genome shotgun (WGS) entry which is preliminary data.</text>
</comment>
<dbReference type="InterPro" id="IPR006571">
    <property type="entry name" value="TLDc_dom"/>
</dbReference>
<dbReference type="InterPro" id="IPR011705">
    <property type="entry name" value="BACK"/>
</dbReference>
<feature type="domain" description="TLDc" evidence="1">
    <location>
        <begin position="199"/>
        <end position="376"/>
    </location>
</feature>
<dbReference type="Pfam" id="PF07534">
    <property type="entry name" value="TLD"/>
    <property type="match status" value="1"/>
</dbReference>
<dbReference type="AlphaFoldDB" id="A0A397U4X1"/>
<gene>
    <name evidence="2" type="ORF">C2G38_614012</name>
</gene>
<reference evidence="2 3" key="1">
    <citation type="submission" date="2018-06" db="EMBL/GenBank/DDBJ databases">
        <title>Comparative genomics reveals the genomic features of Rhizophagus irregularis, R. cerebriforme, R. diaphanum and Gigaspora rosea, and their symbiotic lifestyle signature.</title>
        <authorList>
            <person name="Morin E."/>
            <person name="San Clemente H."/>
            <person name="Chen E.C.H."/>
            <person name="De La Providencia I."/>
            <person name="Hainaut M."/>
            <person name="Kuo A."/>
            <person name="Kohler A."/>
            <person name="Murat C."/>
            <person name="Tang N."/>
            <person name="Roy S."/>
            <person name="Loubradou J."/>
            <person name="Henrissat B."/>
            <person name="Grigoriev I.V."/>
            <person name="Corradi N."/>
            <person name="Roux C."/>
            <person name="Martin F.M."/>
        </authorList>
    </citation>
    <scope>NUCLEOTIDE SEQUENCE [LARGE SCALE GENOMIC DNA]</scope>
    <source>
        <strain evidence="2 3">DAOM 194757</strain>
    </source>
</reference>
<dbReference type="EMBL" id="QKWP01002016">
    <property type="protein sequence ID" value="RIB05254.1"/>
    <property type="molecule type" value="Genomic_DNA"/>
</dbReference>
<evidence type="ECO:0000259" key="1">
    <source>
        <dbReference type="PROSITE" id="PS51886"/>
    </source>
</evidence>
<organism evidence="2 3">
    <name type="scientific">Gigaspora rosea</name>
    <dbReference type="NCBI Taxonomy" id="44941"/>
    <lineage>
        <taxon>Eukaryota</taxon>
        <taxon>Fungi</taxon>
        <taxon>Fungi incertae sedis</taxon>
        <taxon>Mucoromycota</taxon>
        <taxon>Glomeromycotina</taxon>
        <taxon>Glomeromycetes</taxon>
        <taxon>Diversisporales</taxon>
        <taxon>Gigasporaceae</taxon>
        <taxon>Gigaspora</taxon>
    </lineage>
</organism>
<sequence>MLVACELILEELVKYLEIFLIESNAHWLRLNFVRIHQKSFQNDKLLKLQEWCNDILVKYPNKIFESEEFTSLQENALVSLIKRDDLQMEEVKIWNYIIKWGIAQNSELSSNPEDLSNENFLALKSTLKNCLPLVRYFQMPGGDIYDHIQPYQQILEKNLWEDLVKRHMTPDRPISSVVLPPRVILTQELPHRSTEPFSNVINEEHAAEIASWIDKKADTYSMTNNPYEFKLLFRGSRDGFTRDSFWNLCDKQKNLVIVIKVKDTDEILGGYNPIGWDKALYGLKSCKESFTFSLKNCAVQSSILSRVKDTVNAIHCSKNSGLIFSCSLYMYNSNRNNRCYCYEETSFYEKLIREKSTYVSSCSFFSVEEYEIFQIHEKTI</sequence>
<keyword evidence="3" id="KW-1185">Reference proteome</keyword>
<dbReference type="PROSITE" id="PS51886">
    <property type="entry name" value="TLDC"/>
    <property type="match status" value="1"/>
</dbReference>
<dbReference type="Proteomes" id="UP000266673">
    <property type="component" value="Unassembled WGS sequence"/>
</dbReference>
<proteinExistence type="predicted"/>
<protein>
    <recommendedName>
        <fullName evidence="1">TLDc domain-containing protein</fullName>
    </recommendedName>
</protein>
<dbReference type="Pfam" id="PF07707">
    <property type="entry name" value="BACK"/>
    <property type="match status" value="1"/>
</dbReference>
<dbReference type="Gene3D" id="1.25.40.420">
    <property type="match status" value="1"/>
</dbReference>
<evidence type="ECO:0000313" key="3">
    <source>
        <dbReference type="Proteomes" id="UP000266673"/>
    </source>
</evidence>